<dbReference type="EMBL" id="BMJA01000001">
    <property type="protein sequence ID" value="GGA29801.1"/>
    <property type="molecule type" value="Genomic_DNA"/>
</dbReference>
<reference evidence="2" key="1">
    <citation type="journal article" date="2019" name="Int. J. Syst. Evol. Microbiol.">
        <title>The Global Catalogue of Microorganisms (GCM) 10K type strain sequencing project: providing services to taxonomists for standard genome sequencing and annotation.</title>
        <authorList>
            <consortium name="The Broad Institute Genomics Platform"/>
            <consortium name="The Broad Institute Genome Sequencing Center for Infectious Disease"/>
            <person name="Wu L."/>
            <person name="Ma J."/>
        </authorList>
    </citation>
    <scope>NUCLEOTIDE SEQUENCE [LARGE SCALE GENOMIC DNA]</scope>
    <source>
        <strain evidence="2">CGMCC 1.15439</strain>
    </source>
</reference>
<dbReference type="Proteomes" id="UP000620046">
    <property type="component" value="Unassembled WGS sequence"/>
</dbReference>
<dbReference type="RefSeq" id="WP_188793907.1">
    <property type="nucleotide sequence ID" value="NZ_BMJA01000001.1"/>
</dbReference>
<protein>
    <recommendedName>
        <fullName evidence="3">DUF1579 domain-containing protein</fullName>
    </recommendedName>
</protein>
<proteinExistence type="predicted"/>
<evidence type="ECO:0000313" key="2">
    <source>
        <dbReference type="Proteomes" id="UP000620046"/>
    </source>
</evidence>
<comment type="caution">
    <text evidence="1">The sequence shown here is derived from an EMBL/GenBank/DDBJ whole genome shotgun (WGS) entry which is preliminary data.</text>
</comment>
<sequence length="213" mass="23569">MAHPKFLQLAQLDPRLFPKVPTQIGDTETAMTWKQLLRGIMLAGVLACASLTANAQAPRDGSHDFDFSRGVWHTHATQVLDPFDGGTHTVVMDGTKTARPVWNGHAWLEEIEADGPNGHWEGATLFVYNKKAGQWNQTYVDGDSGEMEAPTIGSFKDGRGEFYGTSVYKGRTVLVRGVWSDITPNSHRYEIAYSQDGGRTWATAFKADLTRLK</sequence>
<accession>A0ABQ1FSY8</accession>
<evidence type="ECO:0000313" key="1">
    <source>
        <dbReference type="EMBL" id="GGA29801.1"/>
    </source>
</evidence>
<name>A0ABQ1FSY8_9GAMM</name>
<organism evidence="1 2">
    <name type="scientific">Dyella nitratireducens</name>
    <dbReference type="NCBI Taxonomy" id="1849580"/>
    <lineage>
        <taxon>Bacteria</taxon>
        <taxon>Pseudomonadati</taxon>
        <taxon>Pseudomonadota</taxon>
        <taxon>Gammaproteobacteria</taxon>
        <taxon>Lysobacterales</taxon>
        <taxon>Rhodanobacteraceae</taxon>
        <taxon>Dyella</taxon>
    </lineage>
</organism>
<evidence type="ECO:0008006" key="3">
    <source>
        <dbReference type="Google" id="ProtNLM"/>
    </source>
</evidence>
<keyword evidence="2" id="KW-1185">Reference proteome</keyword>
<gene>
    <name evidence="1" type="ORF">GCM10010981_18420</name>
</gene>